<evidence type="ECO:0000259" key="3">
    <source>
        <dbReference type="Pfam" id="PF16201"/>
    </source>
</evidence>
<evidence type="ECO:0008006" key="7">
    <source>
        <dbReference type="Google" id="ProtNLM"/>
    </source>
</evidence>
<proteinExistence type="predicted"/>
<reference evidence="5 6" key="3">
    <citation type="journal article" date="2017" name="G3 (Bethesda)">
        <title>Comparative analysis highlights variable genome content of wheat rusts and divergence of the mating loci.</title>
        <authorList>
            <person name="Cuomo C.A."/>
            <person name="Bakkeren G."/>
            <person name="Khalil H.B."/>
            <person name="Panwar V."/>
            <person name="Joly D."/>
            <person name="Linning R."/>
            <person name="Sakthikumar S."/>
            <person name="Song X."/>
            <person name="Adiconis X."/>
            <person name="Fan L."/>
            <person name="Goldberg J.M."/>
            <person name="Levin J.Z."/>
            <person name="Young S."/>
            <person name="Zeng Q."/>
            <person name="Anikster Y."/>
            <person name="Bruce M."/>
            <person name="Wang M."/>
            <person name="Yin C."/>
            <person name="McCallum B."/>
            <person name="Szabo L.J."/>
            <person name="Hulbert S."/>
            <person name="Chen X."/>
            <person name="Fellers J.P."/>
        </authorList>
    </citation>
    <scope>NUCLEOTIDE SEQUENCE</scope>
    <source>
        <strain evidence="5">isolate 1-1 / race 1 (BBBD)</strain>
        <strain evidence="6">Isolate 1-1 / race 1 (BBBD)</strain>
    </source>
</reference>
<protein>
    <recommendedName>
        <fullName evidence="7">Nucleolar pre-ribosomal-associated protein 1 C-terminal domain-containing protein</fullName>
    </recommendedName>
</protein>
<keyword evidence="6" id="KW-1185">Reference proteome</keyword>
<evidence type="ECO:0000313" key="6">
    <source>
        <dbReference type="Proteomes" id="UP000005240"/>
    </source>
</evidence>
<dbReference type="STRING" id="630390.A0A180GNE3"/>
<dbReference type="InterPro" id="IPR032436">
    <property type="entry name" value="URB1_C"/>
</dbReference>
<dbReference type="EnsemblFungi" id="PTTG_12043-t43_1">
    <property type="protein sequence ID" value="PTTG_12043-t43_1-p1"/>
    <property type="gene ID" value="PTTG_12043"/>
</dbReference>
<name>A0A180GNE3_PUCT1</name>
<feature type="domain" description="URB1 C-terminal" evidence="3">
    <location>
        <begin position="1637"/>
        <end position="1833"/>
    </location>
</feature>
<evidence type="ECO:0000256" key="1">
    <source>
        <dbReference type="SAM" id="MobiDB-lite"/>
    </source>
</evidence>
<dbReference type="GO" id="GO:0000463">
    <property type="term" value="P:maturation of LSU-rRNA from tricistronic rRNA transcript (SSU-rRNA, 5.8S rRNA, LSU-rRNA)"/>
    <property type="evidence" value="ECO:0007669"/>
    <property type="project" value="TreeGrafter"/>
</dbReference>
<reference evidence="5" key="4">
    <citation type="submission" date="2025-05" db="UniProtKB">
        <authorList>
            <consortium name="EnsemblFungi"/>
        </authorList>
    </citation>
    <scope>IDENTIFICATION</scope>
    <source>
        <strain evidence="5">isolate 1-1 / race 1 (BBBD)</strain>
    </source>
</reference>
<dbReference type="Pfam" id="PF11707">
    <property type="entry name" value="Npa1"/>
    <property type="match status" value="1"/>
</dbReference>
<dbReference type="InterPro" id="IPR039844">
    <property type="entry name" value="URB1"/>
</dbReference>
<evidence type="ECO:0000313" key="4">
    <source>
        <dbReference type="EMBL" id="OAV94327.1"/>
    </source>
</evidence>
<reference evidence="4" key="1">
    <citation type="submission" date="2009-11" db="EMBL/GenBank/DDBJ databases">
        <authorList>
            <consortium name="The Broad Institute Genome Sequencing Platform"/>
            <person name="Ward D."/>
            <person name="Feldgarden M."/>
            <person name="Earl A."/>
            <person name="Young S.K."/>
            <person name="Zeng Q."/>
            <person name="Koehrsen M."/>
            <person name="Alvarado L."/>
            <person name="Berlin A."/>
            <person name="Bochicchio J."/>
            <person name="Borenstein D."/>
            <person name="Chapman S.B."/>
            <person name="Chen Z."/>
            <person name="Engels R."/>
            <person name="Freedman E."/>
            <person name="Gellesch M."/>
            <person name="Goldberg J."/>
            <person name="Griggs A."/>
            <person name="Gujja S."/>
            <person name="Heilman E."/>
            <person name="Heiman D."/>
            <person name="Hepburn T."/>
            <person name="Howarth C."/>
            <person name="Jen D."/>
            <person name="Larson L."/>
            <person name="Lewis B."/>
            <person name="Mehta T."/>
            <person name="Park D."/>
            <person name="Pearson M."/>
            <person name="Roberts A."/>
            <person name="Saif S."/>
            <person name="Shea T."/>
            <person name="Shenoy N."/>
            <person name="Sisk P."/>
            <person name="Stolte C."/>
            <person name="Sykes S."/>
            <person name="Thomson T."/>
            <person name="Walk T."/>
            <person name="White J."/>
            <person name="Yandava C."/>
            <person name="Izard J."/>
            <person name="Baranova O.V."/>
            <person name="Blanton J.M."/>
            <person name="Tanner A.C."/>
            <person name="Dewhirst F.E."/>
            <person name="Haas B."/>
            <person name="Nusbaum C."/>
            <person name="Birren B."/>
        </authorList>
    </citation>
    <scope>NUCLEOTIDE SEQUENCE [LARGE SCALE GENOMIC DNA]</scope>
    <source>
        <strain evidence="4">1-1 BBBD Race 1</strain>
    </source>
</reference>
<organism evidence="4">
    <name type="scientific">Puccinia triticina (isolate 1-1 / race 1 (BBBD))</name>
    <name type="common">Brown leaf rust fungus</name>
    <dbReference type="NCBI Taxonomy" id="630390"/>
    <lineage>
        <taxon>Eukaryota</taxon>
        <taxon>Fungi</taxon>
        <taxon>Dikarya</taxon>
        <taxon>Basidiomycota</taxon>
        <taxon>Pucciniomycotina</taxon>
        <taxon>Pucciniomycetes</taxon>
        <taxon>Pucciniales</taxon>
        <taxon>Pucciniaceae</taxon>
        <taxon>Puccinia</taxon>
    </lineage>
</organism>
<dbReference type="VEuPathDB" id="FungiDB:PTTG_12043"/>
<feature type="region of interest" description="Disordered" evidence="1">
    <location>
        <begin position="546"/>
        <end position="575"/>
    </location>
</feature>
<accession>A0A180GNE3</accession>
<dbReference type="OrthoDB" id="72892at2759"/>
<dbReference type="EMBL" id="ADAS02000040">
    <property type="protein sequence ID" value="OAV94327.1"/>
    <property type="molecule type" value="Genomic_DNA"/>
</dbReference>
<evidence type="ECO:0000259" key="2">
    <source>
        <dbReference type="Pfam" id="PF11707"/>
    </source>
</evidence>
<dbReference type="PANTHER" id="PTHR13500">
    <property type="entry name" value="NUCLEOLAR PRERIBOSOMAL-ASSOCIATED PROTEIN 1"/>
    <property type="match status" value="1"/>
</dbReference>
<dbReference type="Pfam" id="PF16201">
    <property type="entry name" value="NopRA1"/>
    <property type="match status" value="1"/>
</dbReference>
<feature type="region of interest" description="Disordered" evidence="1">
    <location>
        <begin position="170"/>
        <end position="197"/>
    </location>
</feature>
<evidence type="ECO:0000313" key="5">
    <source>
        <dbReference type="EnsemblFungi" id="PTTG_12043-t43_1-p1"/>
    </source>
</evidence>
<dbReference type="GO" id="GO:0005730">
    <property type="term" value="C:nucleolus"/>
    <property type="evidence" value="ECO:0007669"/>
    <property type="project" value="TreeGrafter"/>
</dbReference>
<dbReference type="Proteomes" id="UP000005240">
    <property type="component" value="Unassembled WGS sequence"/>
</dbReference>
<reference evidence="4" key="2">
    <citation type="submission" date="2016-05" db="EMBL/GenBank/DDBJ databases">
        <title>Comparative analysis highlights variable genome content of wheat rusts and divergence of the mating loci.</title>
        <authorList>
            <person name="Cuomo C.A."/>
            <person name="Bakkeren G."/>
            <person name="Szabo L."/>
            <person name="Khalil H."/>
            <person name="Joly D."/>
            <person name="Goldberg J."/>
            <person name="Young S."/>
            <person name="Zeng Q."/>
            <person name="Fellers J."/>
        </authorList>
    </citation>
    <scope>NUCLEOTIDE SEQUENCE [LARGE SCALE GENOMIC DNA]</scope>
    <source>
        <strain evidence="4">1-1 BBBD Race 1</strain>
    </source>
</reference>
<feature type="domain" description="URB1 N-terminal" evidence="2">
    <location>
        <begin position="57"/>
        <end position="408"/>
    </location>
</feature>
<dbReference type="GO" id="GO:0000466">
    <property type="term" value="P:maturation of 5.8S rRNA from tricistronic rRNA transcript (SSU-rRNA, 5.8S rRNA, LSU-rRNA)"/>
    <property type="evidence" value="ECO:0007669"/>
    <property type="project" value="TreeGrafter"/>
</dbReference>
<dbReference type="InterPro" id="IPR021714">
    <property type="entry name" value="URB1_N"/>
</dbReference>
<feature type="compositionally biased region" description="Polar residues" evidence="1">
    <location>
        <begin position="557"/>
        <end position="574"/>
    </location>
</feature>
<gene>
    <name evidence="4" type="ORF">PTTG_12043</name>
</gene>
<sequence>MSQASQSFNSGAQVIALLKAQDPVKIGAALIQLRQLCSTKPFPAVVIDYLQLEPAADSIFQVLNVAREANSIHLLANSLYTLSYLISRAPSSPFETRQVVDGSRIINHLIQNHSKSIHRCFAPGRTEATLACLTLLIACVCWSEGACAKIVIGDLRWDHKTVTRLLQTRQTVTAPEGTTTRTQKGNRPAPKSSKLKGQLHKTDIRTLMLRFIFSVISSAELRSSSKQDLWKTKGLAEGVLKGLQADPYETVAFVLGNLWEDVTKRHIGNPGNHNRNASVHHPGCEMFDQNAINLLVQLLERDDSVKDIQHTKLDAAETVAQMVERFLKNLTIYLANSMSTNIFQHQANSRLPPYRIMLNLVKSLSPTKSMRRWRLTLHILESVPSLCFSLWRTASPPSEPSSSVAWISSVGFATKVAAMPFGLSFQAETISLIPDNMNSLTSLAKNLLAQCIPTPLNRTWFTKALQFPDALVSFSSLALLLTGLKKARNVSHQLQRVIQSTTVGHPPVTSELWSKLLINFEQSLQAVLPDPQVLIAVLQTASRRANERKSAPVGSPVQVNDKSQPSAAVTPQQDNDTDGDIVTFSALAVLLLYHQLMPQTMCNLNFDYTKLITTFFTLNAKDESEDPHSSSLLALHRLQSPIAYLCQSRTLLLIGHSARTNPTQPSPALVKVLLLLSSFPMSNKLEDSEVGAHTPLLIKIIAQETLQAICKSIVPHLRDENEYQELCIWLSALSELRRVGDCATLLVLFLEDCIRACLRQPLKYLQISEERRNLSPQSGQSGSNARPPTLISALLVKVNAITKGSSTSSTNPSKVALITLVIKFLNLYVLNALSTSHQTRPITVVHDISSQLSQIFSTTLGSSADGNSAYPDYLGDVIIDTLRSATQLSTAQREIISWPVYIAQSIFSSQISALDLMHQSFSSTNKNTKPSKTKKAVAFMELGPATVSASSMENGIQCRNQQLGFIWFMSRAVEVEKFKVEDFSRQTAQENSADSDQLDYKTKAANIKTLVKIISKSLNDDTAVIECFLEQMWHISQIVVKKTDFEVLLDIIRVSCPALENTKQQNIKILTRYADLIIETSSSNLNSHIKKGKSTAKKNALIQCACYLLPLLDGTYQIKVLVGLLSSMNPGLLSDANCVSSIMKLVNLTSGTPPQERQSFLHQLSVDPVIKTLCVLSNTSNSKVATDVLLEIIQLSFDPSKHSDEIAQAWSTYGLEVLESGSAEQPDCGTKIRIASYLVPKNKRIASAAIAWMRETQIDQLKLAWDGTLSLLVACLQALSTAEERYDSCLLPLGQGRSDELIMNIASCLFSVHPEASASALPNGKQIRVLASKALKLIYSCAESRVGSLLADQLTQDGLIPAYSESLDVLSLCQSNHLDVYIDRCLRWLVRRFAEDETCAEDTIELVEALYNILSRKPAEYTLSTHLVNPVLTAALGRLLDSGCVMKLMDSFIRHTRLEEADVVKHLRATVESRNFRSLMRSCHQNQDEQDALVMSVINQLVISYPAVTIQTSLSKTLIPFYGGTMSLKDRLIFQVFRIEDLRSETPGITDVFLAWKPNIGNRAVNNKPLDVIAVLDSEKVEASSAWVLDRREPNSLPSLPEYYDPSFLLAFFLNLIKQEEPLTISMWQSIARKGMLGLAMCALSSDKSAWRFLGDRCLAKSYEQLKALNHTDASEILLPMEHFRNLHVASEETGKIADVPPLITLFLSRCLSLFCTAPESALHQPLSRFLLQRAVIDAKDVPMLYSLLYSSDDMPSEGHVWLMQILHDGLCTTIDWKIMNHRQTFEILITLVHSSSHRTAPKLRHLLLKLLIKAVSHNQACIKLISKPGLLKVLEQFKPYSKREWKDVMSILQEVASRIPLLHRAISRETVENIIKLLTHFSQTKYCSSSSLLVNSLIIVRSLLICSSFWIVENSPQIIIGRNETRLILLKCNHLSQSLSLAMDAQPLLDRHKKLISEIRARIYYLSQL</sequence>
<dbReference type="PANTHER" id="PTHR13500:SF0">
    <property type="entry name" value="NUCLEOLAR PRE-RIBOSOMAL-ASSOCIATED PROTEIN 1"/>
    <property type="match status" value="1"/>
</dbReference>
<feature type="compositionally biased region" description="Polar residues" evidence="1">
    <location>
        <begin position="170"/>
        <end position="185"/>
    </location>
</feature>